<dbReference type="EMBL" id="JBHUOL010000018">
    <property type="protein sequence ID" value="MFD2909332.1"/>
    <property type="molecule type" value="Genomic_DNA"/>
</dbReference>
<evidence type="ECO:0000313" key="1">
    <source>
        <dbReference type="EMBL" id="MFD2909332.1"/>
    </source>
</evidence>
<proteinExistence type="predicted"/>
<gene>
    <name evidence="1" type="ORF">ACFSX9_11400</name>
</gene>
<organism evidence="1 2">
    <name type="scientific">Flavobacterium ardleyense</name>
    <dbReference type="NCBI Taxonomy" id="2038737"/>
    <lineage>
        <taxon>Bacteria</taxon>
        <taxon>Pseudomonadati</taxon>
        <taxon>Bacteroidota</taxon>
        <taxon>Flavobacteriia</taxon>
        <taxon>Flavobacteriales</taxon>
        <taxon>Flavobacteriaceae</taxon>
        <taxon>Flavobacterium</taxon>
    </lineage>
</organism>
<dbReference type="PROSITE" id="PS51257">
    <property type="entry name" value="PROKAR_LIPOPROTEIN"/>
    <property type="match status" value="1"/>
</dbReference>
<sequence>MNKLLIIFALVLISCNEKETIIQQPTVLEENCKFDLEKIDFKEDISNLFAKKPFYFYEIEVDTTDKNWLSDTIFKYKIESYLGEVFKINLPTKELGYLYKTRQIDSVARIGNQYFNRIFVLANLDKKPIAYYAESRFDSKKDRDAFIKNFREMHGQTKYEFLIDSHYDHLSYQWDLDTRIIQIETSSGFQISASSDGTSKSGEYYRLDVLIIDNAETDAIYKAHILELPEKFNIKGQIDKTVSYTNLKELDLEKINIIEDEFLLNSYIEKYIKNEYGEYTISDEE</sequence>
<protein>
    <recommendedName>
        <fullName evidence="3">Lipoprotein</fullName>
    </recommendedName>
</protein>
<dbReference type="RefSeq" id="WP_379807743.1">
    <property type="nucleotide sequence ID" value="NZ_JBHUOL010000018.1"/>
</dbReference>
<accession>A0ABW5ZC23</accession>
<evidence type="ECO:0000313" key="2">
    <source>
        <dbReference type="Proteomes" id="UP001597549"/>
    </source>
</evidence>
<name>A0ABW5ZC23_9FLAO</name>
<evidence type="ECO:0008006" key="3">
    <source>
        <dbReference type="Google" id="ProtNLM"/>
    </source>
</evidence>
<dbReference type="Proteomes" id="UP001597549">
    <property type="component" value="Unassembled WGS sequence"/>
</dbReference>
<comment type="caution">
    <text evidence="1">The sequence shown here is derived from an EMBL/GenBank/DDBJ whole genome shotgun (WGS) entry which is preliminary data.</text>
</comment>
<reference evidence="2" key="1">
    <citation type="journal article" date="2019" name="Int. J. Syst. Evol. Microbiol.">
        <title>The Global Catalogue of Microorganisms (GCM) 10K type strain sequencing project: providing services to taxonomists for standard genome sequencing and annotation.</title>
        <authorList>
            <consortium name="The Broad Institute Genomics Platform"/>
            <consortium name="The Broad Institute Genome Sequencing Center for Infectious Disease"/>
            <person name="Wu L."/>
            <person name="Ma J."/>
        </authorList>
    </citation>
    <scope>NUCLEOTIDE SEQUENCE [LARGE SCALE GENOMIC DNA]</scope>
    <source>
        <strain evidence="2">KCTC 52644</strain>
    </source>
</reference>
<keyword evidence="2" id="KW-1185">Reference proteome</keyword>